<dbReference type="SUPFAM" id="SSF81383">
    <property type="entry name" value="F-box domain"/>
    <property type="match status" value="1"/>
</dbReference>
<evidence type="ECO:0000313" key="3">
    <source>
        <dbReference type="EMBL" id="KAH7095356.1"/>
    </source>
</evidence>
<accession>A0A8K0RK98</accession>
<dbReference type="EMBL" id="JAGMVJ010000001">
    <property type="protein sequence ID" value="KAH7095356.1"/>
    <property type="molecule type" value="Genomic_DNA"/>
</dbReference>
<proteinExistence type="predicted"/>
<feature type="region of interest" description="Disordered" evidence="1">
    <location>
        <begin position="126"/>
        <end position="160"/>
    </location>
</feature>
<dbReference type="InterPro" id="IPR036047">
    <property type="entry name" value="F-box-like_dom_sf"/>
</dbReference>
<evidence type="ECO:0000313" key="4">
    <source>
        <dbReference type="Proteomes" id="UP000813461"/>
    </source>
</evidence>
<dbReference type="Pfam" id="PF12937">
    <property type="entry name" value="F-box-like"/>
    <property type="match status" value="1"/>
</dbReference>
<feature type="domain" description="F-box" evidence="2">
    <location>
        <begin position="2"/>
        <end position="49"/>
    </location>
</feature>
<organism evidence="3 4">
    <name type="scientific">Paraphoma chrysanthemicola</name>
    <dbReference type="NCBI Taxonomy" id="798071"/>
    <lineage>
        <taxon>Eukaryota</taxon>
        <taxon>Fungi</taxon>
        <taxon>Dikarya</taxon>
        <taxon>Ascomycota</taxon>
        <taxon>Pezizomycotina</taxon>
        <taxon>Dothideomycetes</taxon>
        <taxon>Pleosporomycetidae</taxon>
        <taxon>Pleosporales</taxon>
        <taxon>Pleosporineae</taxon>
        <taxon>Phaeosphaeriaceae</taxon>
        <taxon>Paraphoma</taxon>
    </lineage>
</organism>
<dbReference type="Proteomes" id="UP000813461">
    <property type="component" value="Unassembled WGS sequence"/>
</dbReference>
<comment type="caution">
    <text evidence="3">The sequence shown here is derived from an EMBL/GenBank/DDBJ whole genome shotgun (WGS) entry which is preliminary data.</text>
</comment>
<sequence>MSKLPPEIIIMVMSVPQTDLPTLLRCVRACKSWQSLIYKSNSLRSKLFIPPHSKFNPQRNTDGICRATSLEAEIRVDIEGRERIPSAESIVKLNEQTVEIHPLLLRHRITKKRKFSADESRIETRDYENDLELSGSAAEEAGSGVEVTEDQAEDGDNSAEDDETMVLKLSYRLLNHFFRLQQLGATSWQDMYATRPPVSDINLGVELIWCAKDTCHITKKLHIPGGITIKDIFDAVCDTRLLRNLGLAPEDESCIGDAAYPCACYNFFGDLQQNWENARRLSGESRSLEQ</sequence>
<dbReference type="OrthoDB" id="10661013at2759"/>
<dbReference type="AlphaFoldDB" id="A0A8K0RK98"/>
<feature type="compositionally biased region" description="Acidic residues" evidence="1">
    <location>
        <begin position="147"/>
        <end position="160"/>
    </location>
</feature>
<evidence type="ECO:0000259" key="2">
    <source>
        <dbReference type="Pfam" id="PF12937"/>
    </source>
</evidence>
<name>A0A8K0RK98_9PLEO</name>
<keyword evidence="4" id="KW-1185">Reference proteome</keyword>
<dbReference type="Gene3D" id="1.20.1280.50">
    <property type="match status" value="1"/>
</dbReference>
<reference evidence="3" key="1">
    <citation type="journal article" date="2021" name="Nat. Commun.">
        <title>Genetic determinants of endophytism in the Arabidopsis root mycobiome.</title>
        <authorList>
            <person name="Mesny F."/>
            <person name="Miyauchi S."/>
            <person name="Thiergart T."/>
            <person name="Pickel B."/>
            <person name="Atanasova L."/>
            <person name="Karlsson M."/>
            <person name="Huettel B."/>
            <person name="Barry K.W."/>
            <person name="Haridas S."/>
            <person name="Chen C."/>
            <person name="Bauer D."/>
            <person name="Andreopoulos W."/>
            <person name="Pangilinan J."/>
            <person name="LaButti K."/>
            <person name="Riley R."/>
            <person name="Lipzen A."/>
            <person name="Clum A."/>
            <person name="Drula E."/>
            <person name="Henrissat B."/>
            <person name="Kohler A."/>
            <person name="Grigoriev I.V."/>
            <person name="Martin F.M."/>
            <person name="Hacquard S."/>
        </authorList>
    </citation>
    <scope>NUCLEOTIDE SEQUENCE</scope>
    <source>
        <strain evidence="3">MPI-SDFR-AT-0120</strain>
    </source>
</reference>
<gene>
    <name evidence="3" type="ORF">FB567DRAFT_586682</name>
</gene>
<evidence type="ECO:0000256" key="1">
    <source>
        <dbReference type="SAM" id="MobiDB-lite"/>
    </source>
</evidence>
<protein>
    <recommendedName>
        <fullName evidence="2">F-box domain-containing protein</fullName>
    </recommendedName>
</protein>
<dbReference type="InterPro" id="IPR001810">
    <property type="entry name" value="F-box_dom"/>
</dbReference>